<dbReference type="RefSeq" id="WP_120366763.1">
    <property type="nucleotide sequence ID" value="NZ_RAXZ01000002.1"/>
</dbReference>
<evidence type="ECO:0000256" key="1">
    <source>
        <dbReference type="SAM" id="MobiDB-lite"/>
    </source>
</evidence>
<name>A0A3A8GJL4_9GAMM</name>
<proteinExistence type="predicted"/>
<reference evidence="2 3" key="1">
    <citation type="submission" date="2018-09" db="EMBL/GenBank/DDBJ databases">
        <title>The draft genome of Acinetobacter spp. strains.</title>
        <authorList>
            <person name="Qin J."/>
            <person name="Feng Y."/>
            <person name="Zong Z."/>
        </authorList>
    </citation>
    <scope>NUCLEOTIDE SEQUENCE [LARGE SCALE GENOMIC DNA]</scope>
    <source>
        <strain evidence="2 3">WCHAc060002</strain>
    </source>
</reference>
<accession>A0A3A8GJL4</accession>
<evidence type="ECO:0000313" key="2">
    <source>
        <dbReference type="EMBL" id="RKG55254.1"/>
    </source>
</evidence>
<protein>
    <submittedName>
        <fullName evidence="2">Uncharacterized protein</fullName>
    </submittedName>
</protein>
<feature type="region of interest" description="Disordered" evidence="1">
    <location>
        <begin position="34"/>
        <end position="65"/>
    </location>
</feature>
<comment type="caution">
    <text evidence="2">The sequence shown here is derived from an EMBL/GenBank/DDBJ whole genome shotgun (WGS) entry which is preliminary data.</text>
</comment>
<dbReference type="EMBL" id="RAXZ01000002">
    <property type="protein sequence ID" value="RKG55254.1"/>
    <property type="molecule type" value="Genomic_DNA"/>
</dbReference>
<organism evidence="2 3">
    <name type="scientific">Acinetobacter cumulans</name>
    <dbReference type="NCBI Taxonomy" id="2136182"/>
    <lineage>
        <taxon>Bacteria</taxon>
        <taxon>Pseudomonadati</taxon>
        <taxon>Pseudomonadota</taxon>
        <taxon>Gammaproteobacteria</taxon>
        <taxon>Moraxellales</taxon>
        <taxon>Moraxellaceae</taxon>
        <taxon>Acinetobacter</taxon>
    </lineage>
</organism>
<feature type="region of interest" description="Disordered" evidence="1">
    <location>
        <begin position="1"/>
        <end position="20"/>
    </location>
</feature>
<gene>
    <name evidence="2" type="ORF">D7V64_02780</name>
</gene>
<dbReference type="Proteomes" id="UP000281084">
    <property type="component" value="Unassembled WGS sequence"/>
</dbReference>
<sequence length="117" mass="12601">MATAPRRATKVPGATPATAQNAEDALEAILGTPEPAKADAKDQTQTEAGLDPMPAETEESSNTSEYAQLIANQQTILEGQIRIENKIDQLLKAGGVDTPKKMRWVQGKHGLEYKESK</sequence>
<dbReference type="AlphaFoldDB" id="A0A3A8GJL4"/>
<evidence type="ECO:0000313" key="3">
    <source>
        <dbReference type="Proteomes" id="UP000281084"/>
    </source>
</evidence>